<evidence type="ECO:0000313" key="5">
    <source>
        <dbReference type="EMBL" id="HCO22449.1"/>
    </source>
</evidence>
<evidence type="ECO:0000259" key="4">
    <source>
        <dbReference type="PROSITE" id="PS50943"/>
    </source>
</evidence>
<dbReference type="PROSITE" id="PS50943">
    <property type="entry name" value="HTH_CROC1"/>
    <property type="match status" value="1"/>
</dbReference>
<dbReference type="InterPro" id="IPR001387">
    <property type="entry name" value="Cro/C1-type_HTH"/>
</dbReference>
<keyword evidence="3" id="KW-0804">Transcription</keyword>
<evidence type="ECO:0000256" key="1">
    <source>
        <dbReference type="ARBA" id="ARBA00023015"/>
    </source>
</evidence>
<keyword evidence="1" id="KW-0805">Transcription regulation</keyword>
<dbReference type="PANTHER" id="PTHR36511:SF3">
    <property type="entry name" value="ANTITOXIN HIGA-2"/>
    <property type="match status" value="1"/>
</dbReference>
<dbReference type="InterPro" id="IPR052359">
    <property type="entry name" value="HTH-type_reg/antitoxin"/>
</dbReference>
<dbReference type="AlphaFoldDB" id="A0A3D3R123"/>
<dbReference type="CDD" id="cd00093">
    <property type="entry name" value="HTH_XRE"/>
    <property type="match status" value="1"/>
</dbReference>
<protein>
    <submittedName>
        <fullName evidence="5">Transcriptional regulator</fullName>
    </submittedName>
</protein>
<reference evidence="5 6" key="1">
    <citation type="journal article" date="2018" name="Nat. Biotechnol.">
        <title>A standardized bacterial taxonomy based on genome phylogeny substantially revises the tree of life.</title>
        <authorList>
            <person name="Parks D.H."/>
            <person name="Chuvochina M."/>
            <person name="Waite D.W."/>
            <person name="Rinke C."/>
            <person name="Skarshewski A."/>
            <person name="Chaumeil P.A."/>
            <person name="Hugenholtz P."/>
        </authorList>
    </citation>
    <scope>NUCLEOTIDE SEQUENCE [LARGE SCALE GENOMIC DNA]</scope>
    <source>
        <strain evidence="5">UBA9375</strain>
    </source>
</reference>
<gene>
    <name evidence="5" type="ORF">DIT97_05075</name>
</gene>
<name>A0A3D3R123_9PLAN</name>
<comment type="caution">
    <text evidence="5">The sequence shown here is derived from an EMBL/GenBank/DDBJ whole genome shotgun (WGS) entry which is preliminary data.</text>
</comment>
<feature type="domain" description="HTH cro/C1-type" evidence="4">
    <location>
        <begin position="49"/>
        <end position="85"/>
    </location>
</feature>
<dbReference type="GO" id="GO:0003677">
    <property type="term" value="F:DNA binding"/>
    <property type="evidence" value="ECO:0007669"/>
    <property type="project" value="UniProtKB-KW"/>
</dbReference>
<evidence type="ECO:0000256" key="2">
    <source>
        <dbReference type="ARBA" id="ARBA00023125"/>
    </source>
</evidence>
<dbReference type="Proteomes" id="UP000263642">
    <property type="component" value="Unassembled WGS sequence"/>
</dbReference>
<proteinExistence type="predicted"/>
<dbReference type="Pfam" id="PF01381">
    <property type="entry name" value="HTH_3"/>
    <property type="match status" value="1"/>
</dbReference>
<organism evidence="5 6">
    <name type="scientific">Gimesia maris</name>
    <dbReference type="NCBI Taxonomy" id="122"/>
    <lineage>
        <taxon>Bacteria</taxon>
        <taxon>Pseudomonadati</taxon>
        <taxon>Planctomycetota</taxon>
        <taxon>Planctomycetia</taxon>
        <taxon>Planctomycetales</taxon>
        <taxon>Planctomycetaceae</taxon>
        <taxon>Gimesia</taxon>
    </lineage>
</organism>
<keyword evidence="2" id="KW-0238">DNA-binding</keyword>
<dbReference type="PANTHER" id="PTHR36511">
    <property type="entry name" value="MERR FAMILY BACTERIAL REGULATORY PROTEIN"/>
    <property type="match status" value="1"/>
</dbReference>
<dbReference type="Gene3D" id="1.10.260.40">
    <property type="entry name" value="lambda repressor-like DNA-binding domains"/>
    <property type="match status" value="1"/>
</dbReference>
<dbReference type="EMBL" id="DQAY01000033">
    <property type="protein sequence ID" value="HCO22449.1"/>
    <property type="molecule type" value="Genomic_DNA"/>
</dbReference>
<sequence length="117" mass="13565">MHTSIGSKTVERLRRFTEALENGEPILENFNYRKFKLDLDPQPYDPELVKETRVSLKLSQALFSQFLGVSVKTVQSWEQGTNTPNDMACRFMDEIRRDPGFWLKRIADSIQVTESVP</sequence>
<evidence type="ECO:0000313" key="6">
    <source>
        <dbReference type="Proteomes" id="UP000263642"/>
    </source>
</evidence>
<dbReference type="SUPFAM" id="SSF47413">
    <property type="entry name" value="lambda repressor-like DNA-binding domains"/>
    <property type="match status" value="1"/>
</dbReference>
<dbReference type="InterPro" id="IPR010982">
    <property type="entry name" value="Lambda_DNA-bd_dom_sf"/>
</dbReference>
<accession>A0A3D3R123</accession>
<evidence type="ECO:0000256" key="3">
    <source>
        <dbReference type="ARBA" id="ARBA00023163"/>
    </source>
</evidence>